<comment type="caution">
    <text evidence="1">The sequence shown here is derived from an EMBL/GenBank/DDBJ whole genome shotgun (WGS) entry which is preliminary data.</text>
</comment>
<dbReference type="EMBL" id="CM023484">
    <property type="protein sequence ID" value="KAH6933532.1"/>
    <property type="molecule type" value="Genomic_DNA"/>
</dbReference>
<keyword evidence="2" id="KW-1185">Reference proteome</keyword>
<reference evidence="1" key="1">
    <citation type="submission" date="2020-05" db="EMBL/GenBank/DDBJ databases">
        <title>Large-scale comparative analyses of tick genomes elucidate their genetic diversity and vector capacities.</title>
        <authorList>
            <person name="Jia N."/>
            <person name="Wang J."/>
            <person name="Shi W."/>
            <person name="Du L."/>
            <person name="Sun Y."/>
            <person name="Zhan W."/>
            <person name="Jiang J."/>
            <person name="Wang Q."/>
            <person name="Zhang B."/>
            <person name="Ji P."/>
            <person name="Sakyi L.B."/>
            <person name="Cui X."/>
            <person name="Yuan T."/>
            <person name="Jiang B."/>
            <person name="Yang W."/>
            <person name="Lam T.T.-Y."/>
            <person name="Chang Q."/>
            <person name="Ding S."/>
            <person name="Wang X."/>
            <person name="Zhu J."/>
            <person name="Ruan X."/>
            <person name="Zhao L."/>
            <person name="Wei J."/>
            <person name="Que T."/>
            <person name="Du C."/>
            <person name="Cheng J."/>
            <person name="Dai P."/>
            <person name="Han X."/>
            <person name="Huang E."/>
            <person name="Gao Y."/>
            <person name="Liu J."/>
            <person name="Shao H."/>
            <person name="Ye R."/>
            <person name="Li L."/>
            <person name="Wei W."/>
            <person name="Wang X."/>
            <person name="Wang C."/>
            <person name="Yang T."/>
            <person name="Huo Q."/>
            <person name="Li W."/>
            <person name="Guo W."/>
            <person name="Chen H."/>
            <person name="Zhou L."/>
            <person name="Ni X."/>
            <person name="Tian J."/>
            <person name="Zhou Y."/>
            <person name="Sheng Y."/>
            <person name="Liu T."/>
            <person name="Pan Y."/>
            <person name="Xia L."/>
            <person name="Li J."/>
            <person name="Zhao F."/>
            <person name="Cao W."/>
        </authorList>
    </citation>
    <scope>NUCLEOTIDE SEQUENCE</scope>
    <source>
        <strain evidence="1">Hyas-2018</strain>
    </source>
</reference>
<gene>
    <name evidence="1" type="ORF">HPB50_015949</name>
</gene>
<evidence type="ECO:0000313" key="1">
    <source>
        <dbReference type="EMBL" id="KAH6933532.1"/>
    </source>
</evidence>
<name>A0ACB7SK69_HYAAI</name>
<accession>A0ACB7SK69</accession>
<dbReference type="Proteomes" id="UP000821845">
    <property type="component" value="Chromosome 4"/>
</dbReference>
<sequence length="1127" mass="122980">MSVKEASRAAAEVPTGTKARGSSPVGENVHRHSRSEATFATSGVASATEGTTCAAPVRMAAVEESLYALIDHGPYQLRVLVCAVLGFTAVFMEMLAFRVIARPVDHWCRPPGELAHLPADVWKNTSIPVEADGSYSKCTVYATTSTDDDERGPTERCYSWDYDIQDWGDSIVSRFDLVCDRRYLFAVVSLVPALTYAVSTPVAGLAADRFGRKPVTVISSCVLLIATLGCSVAANYAFFFVNRVALVTTGTFTYLTTFVFVYEVTGKTKRWLFTLLHMAVPITFVPPLLNFLCAHDASWAVAHTIFIVPTAAFAVWCSHLDESPTWLLATLRLHLAEPVILTAARLNNVDEQKAREGLRRLFAELRKMQRSQDTFVSTSPTDTIVEDARTRRHAIAAIFSRFACGGIVFGLMTTEKLSGISWQVGHVVFSVACFTAIKWAMDNYGPRDTLSGFLGATCVSAAAKAASTYIGFEFVAACVRLAMSVLASGSMSVIMCYLGDLFPANHRCAGMGLSIVVGGTGATLGMVLAREVSRVTETPGSTRTKRSTSRNRSVPRTKSRATVAPTDAISPVDGAACPTPVTMADVEDNLYALIGHGPYQLRVLACAVLGLTALFMEMLAFRVIARPVNHWCRPPRESAHLPADVWKNTSIPVEADGSYSKCTVYVATLKDGVEGMRAQQCSSWDYDIKDWGDSIVSRFDLVCDRRYLFTVMTLVPVLSYAVLTPAAGFVADRYGRKLVTVISSSLLLIATLGCSVAVNFTFFLVNRVMLVTCGTFSYLTTFVLVYEVTGKAKRWLFTLLHMAVAVAIVPPFLNFLSTVEAGWAHAHTIFIIPTAAFTIWCFRLKESPTWLLATLRVKQAESVILAAARSNHMDNEKARESMRALYVHVSKMHRSCETPAPTTPSDTIVEAIRTRRRAVAAFFSRFACGGIFFGLTLTDNSSGLHWQVAHTVFCTTCFIVVTWAMNKQGPRDTLSYLLAATCVSAVARASSAYVDFEAAAACFRLTMKILSSGALAVIMCYLGDLFPAKNRCTGVSVSIVVGGTGSMLGISLANVNAVRPGFVFDVFYAVMMFLAIFAVQWLPEVFILNSPETVTGQDDRKLAIQASLKQRIKSRSQRRDSNINVER</sequence>
<evidence type="ECO:0000313" key="2">
    <source>
        <dbReference type="Proteomes" id="UP000821845"/>
    </source>
</evidence>
<protein>
    <submittedName>
        <fullName evidence="1">Uncharacterized protein</fullName>
    </submittedName>
</protein>
<proteinExistence type="predicted"/>
<organism evidence="1 2">
    <name type="scientific">Hyalomma asiaticum</name>
    <name type="common">Tick</name>
    <dbReference type="NCBI Taxonomy" id="266040"/>
    <lineage>
        <taxon>Eukaryota</taxon>
        <taxon>Metazoa</taxon>
        <taxon>Ecdysozoa</taxon>
        <taxon>Arthropoda</taxon>
        <taxon>Chelicerata</taxon>
        <taxon>Arachnida</taxon>
        <taxon>Acari</taxon>
        <taxon>Parasitiformes</taxon>
        <taxon>Ixodida</taxon>
        <taxon>Ixodoidea</taxon>
        <taxon>Ixodidae</taxon>
        <taxon>Hyalomminae</taxon>
        <taxon>Hyalomma</taxon>
    </lineage>
</organism>